<dbReference type="InterPro" id="IPR040255">
    <property type="entry name" value="Non-specific_endonuclease"/>
</dbReference>
<keyword evidence="3" id="KW-0255">Endonuclease</keyword>
<dbReference type="GO" id="GO:0005743">
    <property type="term" value="C:mitochondrial inner membrane"/>
    <property type="evidence" value="ECO:0007669"/>
    <property type="project" value="TreeGrafter"/>
</dbReference>
<dbReference type="InterPro" id="IPR044925">
    <property type="entry name" value="His-Me_finger_sf"/>
</dbReference>
<keyword evidence="2" id="KW-0540">Nuclease</keyword>
<keyword evidence="5" id="KW-0472">Membrane</keyword>
<feature type="non-terminal residue" evidence="7">
    <location>
        <position position="929"/>
    </location>
</feature>
<dbReference type="Proteomes" id="UP000215335">
    <property type="component" value="Unassembled WGS sequence"/>
</dbReference>
<feature type="compositionally biased region" description="Acidic residues" evidence="4">
    <location>
        <begin position="268"/>
        <end position="287"/>
    </location>
</feature>
<feature type="transmembrane region" description="Helical" evidence="5">
    <location>
        <begin position="208"/>
        <end position="227"/>
    </location>
</feature>
<dbReference type="EMBL" id="NNAY01000784">
    <property type="protein sequence ID" value="OXU26531.1"/>
    <property type="molecule type" value="Genomic_DNA"/>
</dbReference>
<dbReference type="OrthoDB" id="7989680at2759"/>
<name>A0A232F6R7_9HYME</name>
<dbReference type="PANTHER" id="PTHR13966:SF17">
    <property type="entry name" value="ENDONUCLEASE-RELATED"/>
    <property type="match status" value="1"/>
</dbReference>
<evidence type="ECO:0000256" key="1">
    <source>
        <dbReference type="ARBA" id="ARBA00010052"/>
    </source>
</evidence>
<comment type="similarity">
    <text evidence="1">Belongs to the DNA/RNA non-specific endonuclease family.</text>
</comment>
<evidence type="ECO:0000256" key="2">
    <source>
        <dbReference type="ARBA" id="ARBA00022722"/>
    </source>
</evidence>
<evidence type="ECO:0000313" key="7">
    <source>
        <dbReference type="EMBL" id="OXU26531.1"/>
    </source>
</evidence>
<dbReference type="AlphaFoldDB" id="A0A232F6R7"/>
<feature type="compositionally biased region" description="Basic and acidic residues" evidence="4">
    <location>
        <begin position="288"/>
        <end position="301"/>
    </location>
</feature>
<evidence type="ECO:0000259" key="6">
    <source>
        <dbReference type="SMART" id="SM00892"/>
    </source>
</evidence>
<evidence type="ECO:0000256" key="5">
    <source>
        <dbReference type="SAM" id="Phobius"/>
    </source>
</evidence>
<dbReference type="GO" id="GO:0046872">
    <property type="term" value="F:metal ion binding"/>
    <property type="evidence" value="ECO:0007669"/>
    <property type="project" value="InterPro"/>
</dbReference>
<dbReference type="Pfam" id="PF01223">
    <property type="entry name" value="Endonuclease_NS"/>
    <property type="match status" value="1"/>
</dbReference>
<organism evidence="7 8">
    <name type="scientific">Trichomalopsis sarcophagae</name>
    <dbReference type="NCBI Taxonomy" id="543379"/>
    <lineage>
        <taxon>Eukaryota</taxon>
        <taxon>Metazoa</taxon>
        <taxon>Ecdysozoa</taxon>
        <taxon>Arthropoda</taxon>
        <taxon>Hexapoda</taxon>
        <taxon>Insecta</taxon>
        <taxon>Pterygota</taxon>
        <taxon>Neoptera</taxon>
        <taxon>Endopterygota</taxon>
        <taxon>Hymenoptera</taxon>
        <taxon>Apocrita</taxon>
        <taxon>Proctotrupomorpha</taxon>
        <taxon>Chalcidoidea</taxon>
        <taxon>Pteromalidae</taxon>
        <taxon>Pteromalinae</taxon>
        <taxon>Trichomalopsis</taxon>
    </lineage>
</organism>
<keyword evidence="3" id="KW-0378">Hydrolase</keyword>
<dbReference type="SMART" id="SM00892">
    <property type="entry name" value="Endonuclease_NS"/>
    <property type="match status" value="1"/>
</dbReference>
<evidence type="ECO:0000256" key="3">
    <source>
        <dbReference type="ARBA" id="ARBA00022759"/>
    </source>
</evidence>
<dbReference type="PANTHER" id="PTHR13966">
    <property type="entry name" value="ENDONUCLEASE RELATED"/>
    <property type="match status" value="1"/>
</dbReference>
<dbReference type="InterPro" id="IPR044929">
    <property type="entry name" value="DNA/RNA_non-sp_Endonuclease_sf"/>
</dbReference>
<evidence type="ECO:0000313" key="8">
    <source>
        <dbReference type="Proteomes" id="UP000215335"/>
    </source>
</evidence>
<keyword evidence="5" id="KW-1133">Transmembrane helix</keyword>
<keyword evidence="5" id="KW-0812">Transmembrane</keyword>
<protein>
    <recommendedName>
        <fullName evidence="6">DNA/RNA non-specific endonuclease/pyrophosphatase/phosphodiesterase domain-containing protein</fullName>
    </recommendedName>
</protein>
<proteinExistence type="inferred from homology"/>
<dbReference type="GO" id="GO:0005634">
    <property type="term" value="C:nucleus"/>
    <property type="evidence" value="ECO:0007669"/>
    <property type="project" value="TreeGrafter"/>
</dbReference>
<dbReference type="InterPro" id="IPR001604">
    <property type="entry name" value="Endo_G_ENPP1-like_dom"/>
</dbReference>
<gene>
    <name evidence="7" type="ORF">TSAR_010619</name>
</gene>
<keyword evidence="8" id="KW-1185">Reference proteome</keyword>
<dbReference type="Gene3D" id="3.40.570.10">
    <property type="entry name" value="Extracellular Endonuclease, subunit A"/>
    <property type="match status" value="1"/>
</dbReference>
<dbReference type="SUPFAM" id="SSF54060">
    <property type="entry name" value="His-Me finger endonucleases"/>
    <property type="match status" value="1"/>
</dbReference>
<dbReference type="GO" id="GO:0004521">
    <property type="term" value="F:RNA endonuclease activity"/>
    <property type="evidence" value="ECO:0007669"/>
    <property type="project" value="TreeGrafter"/>
</dbReference>
<dbReference type="GO" id="GO:0006309">
    <property type="term" value="P:apoptotic DNA fragmentation"/>
    <property type="evidence" value="ECO:0007669"/>
    <property type="project" value="TreeGrafter"/>
</dbReference>
<reference evidence="7 8" key="1">
    <citation type="journal article" date="2017" name="Curr. Biol.">
        <title>The Evolution of Venom by Co-option of Single-Copy Genes.</title>
        <authorList>
            <person name="Martinson E.O."/>
            <person name="Mrinalini"/>
            <person name="Kelkar Y.D."/>
            <person name="Chang C.H."/>
            <person name="Werren J.H."/>
        </authorList>
    </citation>
    <scope>NUCLEOTIDE SEQUENCE [LARGE SCALE GENOMIC DNA]</scope>
    <source>
        <strain evidence="7 8">Alberta</strain>
        <tissue evidence="7">Whole body</tissue>
    </source>
</reference>
<accession>A0A232F6R7</accession>
<sequence>MLKNIDMYVMLLQKSECDSIKRLRFVNTNMQIKTFNNSLIIPPIPPLPPGPSVLEDIINNSRYNKSEFRYTYTMLKRKKDELMDKFRRKPDLPAYQCTKLTLETSTTTQRSITSPSIDMPPIIYPQITTTSLRPATTTLILGTSTTTQRSITSPSIDMPPIIYPQITTTTLRPIITTQLAATTSTLYPLTTTERNLAVESDSDGFGKLIVGLLTAGTLVLFVYYLLWQITFTVPFILFVPKFPVGGPPPRLPGTLKPPTNRTPKPSDNDDVDNSDKSDDSDEEDEDCEKSKDKKSKDECEEKKNKRKPCKINIKKISDDYPLIIKHTDHSKFMYPQSKGKIVLQPDDKITFGCNSANTYSCKNITIIENVVSHTESTISSISCSLSAAKIHSKIQFLQGYFGKKSQYQKFQIGLSYGRNFVPTITGYYNAALDSTAFVRSTLSSAIGYKQKKPPQRELQQDLLAWSADVYSLSSQQDTFSQLLLCHGNSTHKGDCSYVNRDSYLEPALLTPASHFVYTRAAATAHYYMNSAPMWNTIKYGNWDKIEKHVQRMASSLKKDLIVITGVYGQLRLPDYGGLYKDIFMETDYDECSKSIVVPQYFWKLVYDPVSVNSKPSGIVYVTVNNPFMDSKNYYKICQKPGQSVNGESPAGWKPNSFKSGFSYVCAVDDFILTTQLKKNWREFNITVTQKNGEQIKVPHKNIVKYLGMQIDQLLRLNKHPKIQITKARNKFLSLSKLFYNKHLNERAKIICYCLLVRPIITYASPLWYNQSASAMEKIRVFERACLRACTKQYRSAESEFHKFISNQKLYNRAKIPRIDNFMLKINRDYFANVKKITTNPTISGIANTDNVYLNKCKYSGYLPPEAFTWLDHQGLIQNELNIPIIYHWSRNNANKKIPVNVNSIPSLKYSTALPECDTNAKQRLNLNKY</sequence>
<dbReference type="GO" id="GO:0003676">
    <property type="term" value="F:nucleic acid binding"/>
    <property type="evidence" value="ECO:0007669"/>
    <property type="project" value="InterPro"/>
</dbReference>
<feature type="domain" description="DNA/RNA non-specific endonuclease/pyrophosphatase/phosphodiesterase" evidence="6">
    <location>
        <begin position="420"/>
        <end position="670"/>
    </location>
</feature>
<feature type="region of interest" description="Disordered" evidence="4">
    <location>
        <begin position="249"/>
        <end position="301"/>
    </location>
</feature>
<evidence type="ECO:0000256" key="4">
    <source>
        <dbReference type="SAM" id="MobiDB-lite"/>
    </source>
</evidence>
<dbReference type="GO" id="GO:0000014">
    <property type="term" value="F:single-stranded DNA endodeoxyribonuclease activity"/>
    <property type="evidence" value="ECO:0007669"/>
    <property type="project" value="TreeGrafter"/>
</dbReference>
<comment type="caution">
    <text evidence="7">The sequence shown here is derived from an EMBL/GenBank/DDBJ whole genome shotgun (WGS) entry which is preliminary data.</text>
</comment>